<dbReference type="AlphaFoldDB" id="A0A9K3P297"/>
<dbReference type="Proteomes" id="UP000215914">
    <property type="component" value="Unassembled WGS sequence"/>
</dbReference>
<dbReference type="InterPro" id="IPR012677">
    <property type="entry name" value="Nucleotide-bd_a/b_plait_sf"/>
</dbReference>
<evidence type="ECO:0000259" key="2">
    <source>
        <dbReference type="PROSITE" id="PS50102"/>
    </source>
</evidence>
<dbReference type="EMBL" id="MNCJ02000316">
    <property type="protein sequence ID" value="KAF5822052.1"/>
    <property type="molecule type" value="Genomic_DNA"/>
</dbReference>
<dbReference type="InterPro" id="IPR000504">
    <property type="entry name" value="RRM_dom"/>
</dbReference>
<evidence type="ECO:0000256" key="1">
    <source>
        <dbReference type="PROSITE-ProRule" id="PRU00176"/>
    </source>
</evidence>
<gene>
    <name evidence="3" type="ORF">HanXRQr2_Chr01g0022031</name>
</gene>
<dbReference type="Gene3D" id="3.30.70.330">
    <property type="match status" value="1"/>
</dbReference>
<reference evidence="3" key="2">
    <citation type="submission" date="2020-06" db="EMBL/GenBank/DDBJ databases">
        <title>Helianthus annuus Genome sequencing and assembly Release 2.</title>
        <authorList>
            <person name="Gouzy J."/>
            <person name="Langlade N."/>
            <person name="Munos S."/>
        </authorList>
    </citation>
    <scope>NUCLEOTIDE SEQUENCE</scope>
    <source>
        <tissue evidence="3">Leaves</tissue>
    </source>
</reference>
<dbReference type="SMART" id="SM00360">
    <property type="entry name" value="RRM"/>
    <property type="match status" value="1"/>
</dbReference>
<dbReference type="SUPFAM" id="SSF54928">
    <property type="entry name" value="RNA-binding domain, RBD"/>
    <property type="match status" value="1"/>
</dbReference>
<dbReference type="PROSITE" id="PS50102">
    <property type="entry name" value="RRM"/>
    <property type="match status" value="1"/>
</dbReference>
<evidence type="ECO:0000313" key="3">
    <source>
        <dbReference type="EMBL" id="KAF5822052.1"/>
    </source>
</evidence>
<keyword evidence="4" id="KW-1185">Reference proteome</keyword>
<dbReference type="CDD" id="cd00590">
    <property type="entry name" value="RRM_SF"/>
    <property type="match status" value="1"/>
</dbReference>
<organism evidence="3 4">
    <name type="scientific">Helianthus annuus</name>
    <name type="common">Common sunflower</name>
    <dbReference type="NCBI Taxonomy" id="4232"/>
    <lineage>
        <taxon>Eukaryota</taxon>
        <taxon>Viridiplantae</taxon>
        <taxon>Streptophyta</taxon>
        <taxon>Embryophyta</taxon>
        <taxon>Tracheophyta</taxon>
        <taxon>Spermatophyta</taxon>
        <taxon>Magnoliopsida</taxon>
        <taxon>eudicotyledons</taxon>
        <taxon>Gunneridae</taxon>
        <taxon>Pentapetalae</taxon>
        <taxon>asterids</taxon>
        <taxon>campanulids</taxon>
        <taxon>Asterales</taxon>
        <taxon>Asteraceae</taxon>
        <taxon>Asteroideae</taxon>
        <taxon>Heliantheae alliance</taxon>
        <taxon>Heliantheae</taxon>
        <taxon>Helianthus</taxon>
    </lineage>
</organism>
<protein>
    <submittedName>
        <fullName evidence="3">RNA recognition motif domain, nucleotide-binding alpha-beta plait domain superfamily</fullName>
    </submittedName>
</protein>
<dbReference type="InterPro" id="IPR035979">
    <property type="entry name" value="RBD_domain_sf"/>
</dbReference>
<dbReference type="Gramene" id="mRNA:HanXRQr2_Chr01g0022031">
    <property type="protein sequence ID" value="mRNA:HanXRQr2_Chr01g0022031"/>
    <property type="gene ID" value="HanXRQr2_Chr01g0022031"/>
</dbReference>
<keyword evidence="1" id="KW-0694">RNA-binding</keyword>
<dbReference type="Pfam" id="PF00076">
    <property type="entry name" value="RRM_1"/>
    <property type="match status" value="1"/>
</dbReference>
<name>A0A9K3P297_HELAN</name>
<evidence type="ECO:0000313" key="4">
    <source>
        <dbReference type="Proteomes" id="UP000215914"/>
    </source>
</evidence>
<proteinExistence type="predicted"/>
<feature type="domain" description="RRM" evidence="2">
    <location>
        <begin position="3"/>
        <end position="80"/>
    </location>
</feature>
<reference evidence="3" key="1">
    <citation type="journal article" date="2017" name="Nature">
        <title>The sunflower genome provides insights into oil metabolism, flowering and Asterid evolution.</title>
        <authorList>
            <person name="Badouin H."/>
            <person name="Gouzy J."/>
            <person name="Grassa C.J."/>
            <person name="Murat F."/>
            <person name="Staton S.E."/>
            <person name="Cottret L."/>
            <person name="Lelandais-Briere C."/>
            <person name="Owens G.L."/>
            <person name="Carrere S."/>
            <person name="Mayjonade B."/>
            <person name="Legrand L."/>
            <person name="Gill N."/>
            <person name="Kane N.C."/>
            <person name="Bowers J.E."/>
            <person name="Hubner S."/>
            <person name="Bellec A."/>
            <person name="Berard A."/>
            <person name="Berges H."/>
            <person name="Blanchet N."/>
            <person name="Boniface M.C."/>
            <person name="Brunel D."/>
            <person name="Catrice O."/>
            <person name="Chaidir N."/>
            <person name="Claudel C."/>
            <person name="Donnadieu C."/>
            <person name="Faraut T."/>
            <person name="Fievet G."/>
            <person name="Helmstetter N."/>
            <person name="King M."/>
            <person name="Knapp S.J."/>
            <person name="Lai Z."/>
            <person name="Le Paslier M.C."/>
            <person name="Lippi Y."/>
            <person name="Lorenzon L."/>
            <person name="Mandel J.R."/>
            <person name="Marage G."/>
            <person name="Marchand G."/>
            <person name="Marquand E."/>
            <person name="Bret-Mestries E."/>
            <person name="Morien E."/>
            <person name="Nambeesan S."/>
            <person name="Nguyen T."/>
            <person name="Pegot-Espagnet P."/>
            <person name="Pouilly N."/>
            <person name="Raftis F."/>
            <person name="Sallet E."/>
            <person name="Schiex T."/>
            <person name="Thomas J."/>
            <person name="Vandecasteele C."/>
            <person name="Vares D."/>
            <person name="Vear F."/>
            <person name="Vautrin S."/>
            <person name="Crespi M."/>
            <person name="Mangin B."/>
            <person name="Burke J.M."/>
            <person name="Salse J."/>
            <person name="Munos S."/>
            <person name="Vincourt P."/>
            <person name="Rieseberg L.H."/>
            <person name="Langlade N.B."/>
        </authorList>
    </citation>
    <scope>NUCLEOTIDE SEQUENCE</scope>
    <source>
        <tissue evidence="3">Leaves</tissue>
    </source>
</reference>
<dbReference type="GO" id="GO:0003723">
    <property type="term" value="F:RNA binding"/>
    <property type="evidence" value="ECO:0007669"/>
    <property type="project" value="UniProtKB-UniRule"/>
</dbReference>
<sequence>MITKFYVANLPRGCTPWDLRKSLEGFREIAGTYVAKKRDKGGGRFGFVSFLDVRDRCELEKSLHGARMGAYKLKVNIVRFAVENSGFDVRKDARANIGSSAGLEGKRNSFNTRDSRSYSEVLGKAKVIGEPSVDARGIRGVNEKVRTVDLETLVDFDRLLRIAGTEFSRIQYLGGLSILISFRNEESAKEFLNARVVWDPWFSKLETWNGQSLSLERMVWLKVLGVPLHILEPGLLDQIGGMFGKVLHVPKLLDEDHDLSVSRVGILVGEPHRIRENVVLKWKNCCYRVWVEEEENDWIPDCLVRSDSVSFGEGSPVQSSPVGQVLVDLEVGCEDSRKVGSHLVGEGSGLFFSKGDMGKEYSNYEETAAKVFPDFEVGSTSKLGGDNSRKIFFFKSKKRSRRCRIRVGRAHSVDPFSSHWEFLDSSEKGRPNKRNRAQNSDFCDDLFNYRAQEAVNSELFSLNRLLDQVSKDKVEGDVAQTAIPSVPVPPPFRLGSLRWIWK</sequence>
<accession>A0A9K3P297</accession>
<comment type="caution">
    <text evidence="3">The sequence shown here is derived from an EMBL/GenBank/DDBJ whole genome shotgun (WGS) entry which is preliminary data.</text>
</comment>